<comment type="caution">
    <text evidence="2">The sequence shown here is derived from an EMBL/GenBank/DDBJ whole genome shotgun (WGS) entry which is preliminary data.</text>
</comment>
<name>A0A0F9A0W8_9ZZZZ</name>
<feature type="non-terminal residue" evidence="2">
    <location>
        <position position="1"/>
    </location>
</feature>
<protein>
    <submittedName>
        <fullName evidence="2">Uncharacterized protein</fullName>
    </submittedName>
</protein>
<dbReference type="EMBL" id="LAZR01060359">
    <property type="protein sequence ID" value="KKK65846.1"/>
    <property type="molecule type" value="Genomic_DNA"/>
</dbReference>
<evidence type="ECO:0000256" key="1">
    <source>
        <dbReference type="SAM" id="MobiDB-lite"/>
    </source>
</evidence>
<feature type="region of interest" description="Disordered" evidence="1">
    <location>
        <begin position="1"/>
        <end position="35"/>
    </location>
</feature>
<sequence>RVTQDESVDRHVERGRRRSTCGPGQVRGLESIHGSHDWDHGDARLWCPGTDGSNPQITESLRRKLKDI</sequence>
<gene>
    <name evidence="2" type="ORF">LCGC14_2970060</name>
</gene>
<organism evidence="2">
    <name type="scientific">marine sediment metagenome</name>
    <dbReference type="NCBI Taxonomy" id="412755"/>
    <lineage>
        <taxon>unclassified sequences</taxon>
        <taxon>metagenomes</taxon>
        <taxon>ecological metagenomes</taxon>
    </lineage>
</organism>
<feature type="region of interest" description="Disordered" evidence="1">
    <location>
        <begin position="47"/>
        <end position="68"/>
    </location>
</feature>
<reference evidence="2" key="1">
    <citation type="journal article" date="2015" name="Nature">
        <title>Complex archaea that bridge the gap between prokaryotes and eukaryotes.</title>
        <authorList>
            <person name="Spang A."/>
            <person name="Saw J.H."/>
            <person name="Jorgensen S.L."/>
            <person name="Zaremba-Niedzwiedzka K."/>
            <person name="Martijn J."/>
            <person name="Lind A.E."/>
            <person name="van Eijk R."/>
            <person name="Schleper C."/>
            <person name="Guy L."/>
            <person name="Ettema T.J."/>
        </authorList>
    </citation>
    <scope>NUCLEOTIDE SEQUENCE</scope>
</reference>
<proteinExistence type="predicted"/>
<accession>A0A0F9A0W8</accession>
<dbReference type="AlphaFoldDB" id="A0A0F9A0W8"/>
<evidence type="ECO:0000313" key="2">
    <source>
        <dbReference type="EMBL" id="KKK65846.1"/>
    </source>
</evidence>